<evidence type="ECO:0000313" key="2">
    <source>
        <dbReference type="Proteomes" id="UP000027982"/>
    </source>
</evidence>
<gene>
    <name evidence="1" type="ORF">OP10G_0171</name>
</gene>
<name>A0A068NPQ2_FIMGI</name>
<proteinExistence type="predicted"/>
<organism evidence="1 2">
    <name type="scientific">Fimbriimonas ginsengisoli Gsoil 348</name>
    <dbReference type="NCBI Taxonomy" id="661478"/>
    <lineage>
        <taxon>Bacteria</taxon>
        <taxon>Bacillati</taxon>
        <taxon>Armatimonadota</taxon>
        <taxon>Fimbriimonadia</taxon>
        <taxon>Fimbriimonadales</taxon>
        <taxon>Fimbriimonadaceae</taxon>
        <taxon>Fimbriimonas</taxon>
    </lineage>
</organism>
<dbReference type="STRING" id="661478.OP10G_0171"/>
<dbReference type="HOGENOM" id="CLU_2478792_0_0_0"/>
<keyword evidence="2" id="KW-1185">Reference proteome</keyword>
<dbReference type="EMBL" id="CP007139">
    <property type="protein sequence ID" value="AIE83539.1"/>
    <property type="molecule type" value="Genomic_DNA"/>
</dbReference>
<evidence type="ECO:0000313" key="1">
    <source>
        <dbReference type="EMBL" id="AIE83539.1"/>
    </source>
</evidence>
<dbReference type="Proteomes" id="UP000027982">
    <property type="component" value="Chromosome"/>
</dbReference>
<sequence>MSRATASMIELRRRVMEVFTARQLGTLPRSPRGLVSQQRAIAHHGEIHGLPEVHVPAIQDLDPASPTFGAFFFLLDASEFDGGDILG</sequence>
<accession>A0A068NPQ2</accession>
<reference evidence="1 2" key="1">
    <citation type="journal article" date="2014" name="PLoS ONE">
        <title>The first complete genome sequence of the class fimbriimonadia in the phylum armatimonadetes.</title>
        <authorList>
            <person name="Hu Z.Y."/>
            <person name="Wang Y.Z."/>
            <person name="Im W.T."/>
            <person name="Wang S.Y."/>
            <person name="Zhao G.P."/>
            <person name="Zheng H.J."/>
            <person name="Quan Z.X."/>
        </authorList>
    </citation>
    <scope>NUCLEOTIDE SEQUENCE [LARGE SCALE GENOMIC DNA]</scope>
    <source>
        <strain evidence="1">Gsoil 348</strain>
    </source>
</reference>
<dbReference type="KEGG" id="fgi:OP10G_0171"/>
<dbReference type="AlphaFoldDB" id="A0A068NPQ2"/>
<protein>
    <submittedName>
        <fullName evidence="1">Uncharacterized protein</fullName>
    </submittedName>
</protein>